<feature type="non-terminal residue" evidence="5">
    <location>
        <position position="178"/>
    </location>
</feature>
<feature type="transmembrane region" description="Helical" evidence="4">
    <location>
        <begin position="47"/>
        <end position="68"/>
    </location>
</feature>
<proteinExistence type="predicted"/>
<accession>X0TGP8</accession>
<keyword evidence="3 4" id="KW-0472">Membrane</keyword>
<dbReference type="GO" id="GO:0016020">
    <property type="term" value="C:membrane"/>
    <property type="evidence" value="ECO:0007669"/>
    <property type="project" value="InterPro"/>
</dbReference>
<dbReference type="EMBL" id="BARS01013034">
    <property type="protein sequence ID" value="GAF92728.1"/>
    <property type="molecule type" value="Genomic_DNA"/>
</dbReference>
<feature type="non-terminal residue" evidence="5">
    <location>
        <position position="1"/>
    </location>
</feature>
<feature type="transmembrane region" description="Helical" evidence="4">
    <location>
        <begin position="23"/>
        <end position="41"/>
    </location>
</feature>
<organism evidence="5">
    <name type="scientific">marine sediment metagenome</name>
    <dbReference type="NCBI Taxonomy" id="412755"/>
    <lineage>
        <taxon>unclassified sequences</taxon>
        <taxon>metagenomes</taxon>
        <taxon>ecological metagenomes</taxon>
    </lineage>
</organism>
<keyword evidence="1 4" id="KW-0812">Transmembrane</keyword>
<evidence type="ECO:0000256" key="4">
    <source>
        <dbReference type="SAM" id="Phobius"/>
    </source>
</evidence>
<reference evidence="5" key="1">
    <citation type="journal article" date="2014" name="Front. Microbiol.">
        <title>High frequency of phylogenetically diverse reductive dehalogenase-homologous genes in deep subseafloor sedimentary metagenomes.</title>
        <authorList>
            <person name="Kawai M."/>
            <person name="Futagami T."/>
            <person name="Toyoda A."/>
            <person name="Takaki Y."/>
            <person name="Nishi S."/>
            <person name="Hori S."/>
            <person name="Arai W."/>
            <person name="Tsubouchi T."/>
            <person name="Morono Y."/>
            <person name="Uchiyama I."/>
            <person name="Ito T."/>
            <person name="Fujiyama A."/>
            <person name="Inagaki F."/>
            <person name="Takami H."/>
        </authorList>
    </citation>
    <scope>NUCLEOTIDE SEQUENCE</scope>
    <source>
        <strain evidence="5">Expedition CK06-06</strain>
    </source>
</reference>
<sequence>PLGKLINHMSNVPYLVEEIVNKLITYLLPEFVCLVSMVVFLSLLDPILGIIGFLFMVCYFSYIFRNVAEPQRLAKREAKFRADHHQGMLNTLDNMLYILVNDSFEYEKGSFNRSNQRHLRHFQDCERANSGLYKFLDTGTVAFLIAVSIRIFYIVKQKHSQGLDFAKYTSIFVILLFF</sequence>
<evidence type="ECO:0000256" key="3">
    <source>
        <dbReference type="ARBA" id="ARBA00023136"/>
    </source>
</evidence>
<dbReference type="AlphaFoldDB" id="X0TGP8"/>
<protein>
    <submittedName>
        <fullName evidence="5">Uncharacterized protein</fullName>
    </submittedName>
</protein>
<gene>
    <name evidence="5" type="ORF">S01H1_22881</name>
</gene>
<evidence type="ECO:0000256" key="1">
    <source>
        <dbReference type="ARBA" id="ARBA00022692"/>
    </source>
</evidence>
<keyword evidence="2 4" id="KW-1133">Transmembrane helix</keyword>
<evidence type="ECO:0000313" key="5">
    <source>
        <dbReference type="EMBL" id="GAF92728.1"/>
    </source>
</evidence>
<evidence type="ECO:0000256" key="2">
    <source>
        <dbReference type="ARBA" id="ARBA00022989"/>
    </source>
</evidence>
<feature type="transmembrane region" description="Helical" evidence="4">
    <location>
        <begin position="135"/>
        <end position="155"/>
    </location>
</feature>
<dbReference type="SUPFAM" id="SSF90123">
    <property type="entry name" value="ABC transporter transmembrane region"/>
    <property type="match status" value="1"/>
</dbReference>
<name>X0TGP8_9ZZZZ</name>
<dbReference type="GO" id="GO:0005524">
    <property type="term" value="F:ATP binding"/>
    <property type="evidence" value="ECO:0007669"/>
    <property type="project" value="InterPro"/>
</dbReference>
<dbReference type="Gene3D" id="1.20.1560.10">
    <property type="entry name" value="ABC transporter type 1, transmembrane domain"/>
    <property type="match status" value="1"/>
</dbReference>
<dbReference type="InterPro" id="IPR036640">
    <property type="entry name" value="ABC1_TM_sf"/>
</dbReference>
<comment type="caution">
    <text evidence="5">The sequence shown here is derived from an EMBL/GenBank/DDBJ whole genome shotgun (WGS) entry which is preliminary data.</text>
</comment>